<dbReference type="NCBIfam" id="TIGR00831">
    <property type="entry name" value="a_cpa1"/>
    <property type="match status" value="1"/>
</dbReference>
<dbReference type="PANTHER" id="PTHR10110">
    <property type="entry name" value="SODIUM/HYDROGEN EXCHANGER"/>
    <property type="match status" value="1"/>
</dbReference>
<proteinExistence type="inferred from homology"/>
<feature type="transmembrane region" description="Helical" evidence="10">
    <location>
        <begin position="343"/>
        <end position="369"/>
    </location>
</feature>
<sequence length="535" mass="56917">MAWMTGGTEVLLLVAGSALVAGVARRTGAPAPILLVLAGLGAGYLPGVPRYTLDPHWVLPFVLPPLLHTAALGSSYLGLRANLRPVGLLSVGHVLFATGVIGVVAHALVPGLPLSAALVLGAVVAPPDAVAATAIARRVGLPDRVVTILQGESLLNDATAITLYRVALAAAVGEGTGWLTGAADFVVAAVGGVGVGLLLMVPLHWTRKRMTEPLLQNTLSLLIPFVAYAAAERVHASGVLAVVVVALHLGHRSYEVDFATRLQEAAVWRMVSFLLESSVFALIGLQLPVVVGSLGYGAWQAVGYAAVLLVALIITRYAWVFPATYLPRRVLPALERRDPSPTWAVPFVISWAGMRGVVSLAVAFSVPLTTSGGSRFPARDLLLFITFVCVIGTLVVQGLTLPSVVRAIPLPRHDERRATLIEAQAQSEASTAALTRLEELLGRPENTLPSPLEDRLRAVLTRRRNAVWERLGAVNDTTGESADATYRRLSRDVIAAERDVFVTLRDARRIDDEMYRSLLLRLDLEEATAESAADD</sequence>
<keyword evidence="8 10" id="KW-0472">Membrane</keyword>
<evidence type="ECO:0000259" key="11">
    <source>
        <dbReference type="Pfam" id="PF00999"/>
    </source>
</evidence>
<reference evidence="13 14" key="1">
    <citation type="submission" date="2023-05" db="EMBL/GenBank/DDBJ databases">
        <title>Streptantibioticus silvisoli sp. nov., acidotolerant actinomycetes 1 from pine litter.</title>
        <authorList>
            <person name="Swiecimska M."/>
            <person name="Golinska P."/>
            <person name="Sangal V."/>
            <person name="Wachnowicz B."/>
            <person name="Goodfellow M."/>
        </authorList>
    </citation>
    <scope>NUCLEOTIDE SEQUENCE</scope>
    <source>
        <strain evidence="13">SL13</strain>
        <strain evidence="12 14">SL54</strain>
    </source>
</reference>
<feature type="transmembrane region" description="Helical" evidence="10">
    <location>
        <begin position="178"/>
        <end position="201"/>
    </location>
</feature>
<dbReference type="GO" id="GO:0015386">
    <property type="term" value="F:potassium:proton antiporter activity"/>
    <property type="evidence" value="ECO:0007669"/>
    <property type="project" value="TreeGrafter"/>
</dbReference>
<keyword evidence="14" id="KW-1185">Reference proteome</keyword>
<dbReference type="EMBL" id="JAAGKO020000053">
    <property type="protein sequence ID" value="MDI5966499.1"/>
    <property type="molecule type" value="Genomic_DNA"/>
</dbReference>
<dbReference type="GO" id="GO:0051453">
    <property type="term" value="P:regulation of intracellular pH"/>
    <property type="evidence" value="ECO:0007669"/>
    <property type="project" value="TreeGrafter"/>
</dbReference>
<dbReference type="Proteomes" id="UP001156398">
    <property type="component" value="Unassembled WGS sequence"/>
</dbReference>
<dbReference type="GO" id="GO:0098719">
    <property type="term" value="P:sodium ion import across plasma membrane"/>
    <property type="evidence" value="ECO:0007669"/>
    <property type="project" value="TreeGrafter"/>
</dbReference>
<evidence type="ECO:0000256" key="10">
    <source>
        <dbReference type="RuleBase" id="RU366002"/>
    </source>
</evidence>
<dbReference type="Pfam" id="PF00999">
    <property type="entry name" value="Na_H_Exchanger"/>
    <property type="match status" value="1"/>
</dbReference>
<dbReference type="GO" id="GO:0015385">
    <property type="term" value="F:sodium:proton antiporter activity"/>
    <property type="evidence" value="ECO:0007669"/>
    <property type="project" value="InterPro"/>
</dbReference>
<comment type="subcellular location">
    <subcellularLocation>
        <location evidence="1 10">Cell membrane</location>
        <topology evidence="1 10">Multi-pass membrane protein</topology>
    </subcellularLocation>
</comment>
<evidence type="ECO:0000313" key="12">
    <source>
        <dbReference type="EMBL" id="MDI5966499.1"/>
    </source>
</evidence>
<evidence type="ECO:0000256" key="1">
    <source>
        <dbReference type="ARBA" id="ARBA00004651"/>
    </source>
</evidence>
<evidence type="ECO:0000256" key="4">
    <source>
        <dbReference type="ARBA" id="ARBA00022692"/>
    </source>
</evidence>
<comment type="similarity">
    <text evidence="10">Belongs to the monovalent cation:proton antiporter 1 (CPA1) transporter (TC 2.A.36) family.</text>
</comment>
<organism evidence="13">
    <name type="scientific">Streptantibioticus silvisoli</name>
    <dbReference type="NCBI Taxonomy" id="2705255"/>
    <lineage>
        <taxon>Bacteria</taxon>
        <taxon>Bacillati</taxon>
        <taxon>Actinomycetota</taxon>
        <taxon>Actinomycetes</taxon>
        <taxon>Kitasatosporales</taxon>
        <taxon>Streptomycetaceae</taxon>
        <taxon>Streptantibioticus</taxon>
    </lineage>
</organism>
<feature type="transmembrane region" description="Helical" evidence="10">
    <location>
        <begin position="266"/>
        <end position="289"/>
    </location>
</feature>
<evidence type="ECO:0000256" key="2">
    <source>
        <dbReference type="ARBA" id="ARBA00022448"/>
    </source>
</evidence>
<dbReference type="InterPro" id="IPR018422">
    <property type="entry name" value="Cation/H_exchanger_CPA1"/>
</dbReference>
<evidence type="ECO:0000256" key="9">
    <source>
        <dbReference type="ARBA" id="ARBA00023201"/>
    </source>
</evidence>
<keyword evidence="3 10" id="KW-1003">Cell membrane</keyword>
<dbReference type="AlphaFoldDB" id="A0AA90KGL4"/>
<keyword evidence="7 10" id="KW-0406">Ion transport</keyword>
<feature type="transmembrane region" description="Helical" evidence="10">
    <location>
        <begin position="57"/>
        <end position="79"/>
    </location>
</feature>
<evidence type="ECO:0000313" key="14">
    <source>
        <dbReference type="Proteomes" id="UP001156398"/>
    </source>
</evidence>
<dbReference type="GO" id="GO:0005886">
    <property type="term" value="C:plasma membrane"/>
    <property type="evidence" value="ECO:0007669"/>
    <property type="project" value="UniProtKB-SubCell"/>
</dbReference>
<feature type="domain" description="Cation/H+ exchanger transmembrane" evidence="11">
    <location>
        <begin position="17"/>
        <end position="406"/>
    </location>
</feature>
<dbReference type="InterPro" id="IPR006153">
    <property type="entry name" value="Cation/H_exchanger_TM"/>
</dbReference>
<accession>A0AA90KGL4</accession>
<keyword evidence="2 10" id="KW-0813">Transport</keyword>
<feature type="transmembrane region" description="Helical" evidence="10">
    <location>
        <begin position="301"/>
        <end position="322"/>
    </location>
</feature>
<dbReference type="InterPro" id="IPR004705">
    <property type="entry name" value="Cation/H_exchanger_CPA1_bac"/>
</dbReference>
<keyword evidence="10" id="KW-0050">Antiport</keyword>
<feature type="transmembrane region" description="Helical" evidence="10">
    <location>
        <begin position="381"/>
        <end position="408"/>
    </location>
</feature>
<evidence type="ECO:0000313" key="13">
    <source>
        <dbReference type="EMBL" id="MDI5970349.1"/>
    </source>
</evidence>
<evidence type="ECO:0000256" key="5">
    <source>
        <dbReference type="ARBA" id="ARBA00022989"/>
    </source>
</evidence>
<evidence type="ECO:0000256" key="8">
    <source>
        <dbReference type="ARBA" id="ARBA00023136"/>
    </source>
</evidence>
<evidence type="ECO:0000256" key="3">
    <source>
        <dbReference type="ARBA" id="ARBA00022475"/>
    </source>
</evidence>
<name>A0AA90KGL4_9ACTN</name>
<keyword evidence="9 10" id="KW-0739">Sodium transport</keyword>
<keyword evidence="4 10" id="KW-0812">Transmembrane</keyword>
<gene>
    <name evidence="12" type="ORF">POF43_027875</name>
    <name evidence="13" type="ORF">POF50_013515</name>
</gene>
<evidence type="ECO:0000256" key="6">
    <source>
        <dbReference type="ARBA" id="ARBA00023053"/>
    </source>
</evidence>
<feature type="transmembrane region" description="Helical" evidence="10">
    <location>
        <begin position="86"/>
        <end position="108"/>
    </location>
</feature>
<comment type="function">
    <text evidence="10">Na(+)/H(+) antiporter that extrudes sodium in exchange for external protons.</text>
</comment>
<comment type="caution">
    <text evidence="10">Lacks conserved residue(s) required for the propagation of feature annotation.</text>
</comment>
<keyword evidence="6 10" id="KW-0915">Sodium</keyword>
<dbReference type="EMBL" id="JABXJJ020000015">
    <property type="protein sequence ID" value="MDI5970349.1"/>
    <property type="molecule type" value="Genomic_DNA"/>
</dbReference>
<dbReference type="Gene3D" id="6.10.140.1330">
    <property type="match status" value="1"/>
</dbReference>
<protein>
    <submittedName>
        <fullName evidence="13">Na+/H+ antiporter</fullName>
    </submittedName>
</protein>
<evidence type="ECO:0000256" key="7">
    <source>
        <dbReference type="ARBA" id="ARBA00023065"/>
    </source>
</evidence>
<dbReference type="RefSeq" id="WP_271313349.1">
    <property type="nucleotide sequence ID" value="NZ_JAAGKO020000053.1"/>
</dbReference>
<comment type="caution">
    <text evidence="13">The sequence shown here is derived from an EMBL/GenBank/DDBJ whole genome shotgun (WGS) entry which is preliminary data.</text>
</comment>
<keyword evidence="5 10" id="KW-1133">Transmembrane helix</keyword>
<dbReference type="PANTHER" id="PTHR10110:SF86">
    <property type="entry name" value="SODIUM_HYDROGEN EXCHANGER 7"/>
    <property type="match status" value="1"/>
</dbReference>